<dbReference type="RefSeq" id="WP_127737957.1">
    <property type="nucleotide sequence ID" value="NZ_JAMAVA010000008.1"/>
</dbReference>
<keyword evidence="8" id="KW-1185">Reference proteome</keyword>
<evidence type="ECO:0000256" key="2">
    <source>
        <dbReference type="ARBA" id="ARBA00022630"/>
    </source>
</evidence>
<dbReference type="Gene3D" id="3.40.109.10">
    <property type="entry name" value="NADH Oxidase"/>
    <property type="match status" value="1"/>
</dbReference>
<comment type="similarity">
    <text evidence="1 5">Belongs to the flavin oxidoreductase frp family.</text>
</comment>
<keyword evidence="4 5" id="KW-0560">Oxidoreductase</keyword>
<dbReference type="CDD" id="cd02146">
    <property type="entry name" value="NfsA-like"/>
    <property type="match status" value="1"/>
</dbReference>
<dbReference type="InterPro" id="IPR016446">
    <property type="entry name" value="Flavin_OxRdtase_Frp"/>
</dbReference>
<evidence type="ECO:0000259" key="6">
    <source>
        <dbReference type="Pfam" id="PF00881"/>
    </source>
</evidence>
<gene>
    <name evidence="7" type="ORF">EM808_09400</name>
</gene>
<dbReference type="Pfam" id="PF00881">
    <property type="entry name" value="Nitroreductase"/>
    <property type="match status" value="1"/>
</dbReference>
<dbReference type="PANTHER" id="PTHR43425:SF2">
    <property type="entry name" value="OXYGEN-INSENSITIVE NADPH NITROREDUCTASE"/>
    <property type="match status" value="1"/>
</dbReference>
<dbReference type="PANTHER" id="PTHR43425">
    <property type="entry name" value="OXYGEN-INSENSITIVE NADPH NITROREDUCTASE"/>
    <property type="match status" value="1"/>
</dbReference>
<comment type="caution">
    <text evidence="7">The sequence shown here is derived from an EMBL/GenBank/DDBJ whole genome shotgun (WGS) entry which is preliminary data.</text>
</comment>
<sequence length="247" mass="27659">MNEVIKTLTQHRSYRKYENKRVPNEMLHAILDSAQAAPSWINGQHVTVIVVEDPKRKEKLAELCGNQKHINEAPVFLVFCMDFHRTELSANLENSTFGAADQSDLLLVGATDAGIALANAITAAESLGLGTVPIGGIRRNAPEVIEFLQLPKYVVPISGLCIGFPAEDPGVKPRLPKEAYVHNETYHNDQTDALKEYNEVFKKYLQERGSEQANWTNRVANFYKQPYYPSIGPVLQKQGFHAKDLKE</sequence>
<keyword evidence="5" id="KW-0521">NADP</keyword>
<dbReference type="GO" id="GO:0016491">
    <property type="term" value="F:oxidoreductase activity"/>
    <property type="evidence" value="ECO:0007669"/>
    <property type="project" value="UniProtKB-UniRule"/>
</dbReference>
<organism evidence="7 8">
    <name type="scientific">Niallia taxi</name>
    <dbReference type="NCBI Taxonomy" id="2499688"/>
    <lineage>
        <taxon>Bacteria</taxon>
        <taxon>Bacillati</taxon>
        <taxon>Bacillota</taxon>
        <taxon>Bacilli</taxon>
        <taxon>Bacillales</taxon>
        <taxon>Bacillaceae</taxon>
        <taxon>Niallia</taxon>
    </lineage>
</organism>
<evidence type="ECO:0000256" key="4">
    <source>
        <dbReference type="ARBA" id="ARBA00023002"/>
    </source>
</evidence>
<dbReference type="Proteomes" id="UP000288024">
    <property type="component" value="Unassembled WGS sequence"/>
</dbReference>
<accession>A0A437KBK5</accession>
<protein>
    <submittedName>
        <fullName evidence="7">NADPH-dependent oxidoreductase</fullName>
    </submittedName>
</protein>
<dbReference type="SUPFAM" id="SSF55469">
    <property type="entry name" value="FMN-dependent nitroreductase-like"/>
    <property type="match status" value="1"/>
</dbReference>
<evidence type="ECO:0000256" key="3">
    <source>
        <dbReference type="ARBA" id="ARBA00022643"/>
    </source>
</evidence>
<name>A0A437KBK5_9BACI</name>
<keyword evidence="3 5" id="KW-0288">FMN</keyword>
<dbReference type="InterPro" id="IPR029479">
    <property type="entry name" value="Nitroreductase"/>
</dbReference>
<feature type="domain" description="Nitroreductase" evidence="6">
    <location>
        <begin position="9"/>
        <end position="163"/>
    </location>
</feature>
<dbReference type="PIRSF" id="PIRSF005426">
    <property type="entry name" value="Frp"/>
    <property type="match status" value="1"/>
</dbReference>
<keyword evidence="2 5" id="KW-0285">Flavoprotein</keyword>
<proteinExistence type="inferred from homology"/>
<evidence type="ECO:0000313" key="8">
    <source>
        <dbReference type="Proteomes" id="UP000288024"/>
    </source>
</evidence>
<dbReference type="EMBL" id="RZTZ01000003">
    <property type="protein sequence ID" value="RVT63480.1"/>
    <property type="molecule type" value="Genomic_DNA"/>
</dbReference>
<evidence type="ECO:0000256" key="5">
    <source>
        <dbReference type="PIRNR" id="PIRNR005426"/>
    </source>
</evidence>
<dbReference type="InterPro" id="IPR000415">
    <property type="entry name" value="Nitroreductase-like"/>
</dbReference>
<dbReference type="AlphaFoldDB" id="A0A437KBK5"/>
<reference evidence="7 8" key="1">
    <citation type="submission" date="2019-01" db="EMBL/GenBank/DDBJ databases">
        <title>Bacillus sp. M5HDSG1-1, whole genome shotgun sequence.</title>
        <authorList>
            <person name="Tuo L."/>
        </authorList>
    </citation>
    <scope>NUCLEOTIDE SEQUENCE [LARGE SCALE GENOMIC DNA]</scope>
    <source>
        <strain evidence="7 8">M5HDSG1-1</strain>
    </source>
</reference>
<evidence type="ECO:0000256" key="1">
    <source>
        <dbReference type="ARBA" id="ARBA00008366"/>
    </source>
</evidence>
<evidence type="ECO:0000313" key="7">
    <source>
        <dbReference type="EMBL" id="RVT63480.1"/>
    </source>
</evidence>